<sequence>MNKQKIDTLLKKVKVLLADEEGYKELLAQTGKSAEDLLDLLQTLSGYPNVEPRLRSAIFKTMLRLSKRSSVFPKCLSIQNVKTLGNYAVAAGGFGEIWKGTIGKSTQIICLKIVRVYLESDVESLIREFLREAIIWRQLEHPNVLPFLGLYLLDDTRICLLSPWIDSGNLNQYLKAKPREEVDHYLLVRV</sequence>
<dbReference type="OrthoDB" id="3236663at2759"/>
<name>A0A6A4GGT6_9AGAR</name>
<keyword evidence="3" id="KW-0808">Transferase</keyword>
<evidence type="ECO:0000256" key="6">
    <source>
        <dbReference type="ARBA" id="ARBA00022840"/>
    </source>
</evidence>
<evidence type="ECO:0000256" key="2">
    <source>
        <dbReference type="ARBA" id="ARBA00022527"/>
    </source>
</evidence>
<gene>
    <name evidence="8" type="ORF">BT96DRAFT_841742</name>
</gene>
<reference evidence="8" key="1">
    <citation type="journal article" date="2019" name="Environ. Microbiol.">
        <title>Fungal ecological strategies reflected in gene transcription - a case study of two litter decomposers.</title>
        <authorList>
            <person name="Barbi F."/>
            <person name="Kohler A."/>
            <person name="Barry K."/>
            <person name="Baskaran P."/>
            <person name="Daum C."/>
            <person name="Fauchery L."/>
            <person name="Ihrmark K."/>
            <person name="Kuo A."/>
            <person name="LaButti K."/>
            <person name="Lipzen A."/>
            <person name="Morin E."/>
            <person name="Grigoriev I.V."/>
            <person name="Henrissat B."/>
            <person name="Lindahl B."/>
            <person name="Martin F."/>
        </authorList>
    </citation>
    <scope>NUCLEOTIDE SEQUENCE</scope>
    <source>
        <strain evidence="8">JB14</strain>
    </source>
</reference>
<dbReference type="InterPro" id="IPR000719">
    <property type="entry name" value="Prot_kinase_dom"/>
</dbReference>
<keyword evidence="5" id="KW-0418">Kinase</keyword>
<dbReference type="PROSITE" id="PS50011">
    <property type="entry name" value="PROTEIN_KINASE_DOM"/>
    <property type="match status" value="1"/>
</dbReference>
<evidence type="ECO:0000256" key="4">
    <source>
        <dbReference type="ARBA" id="ARBA00022741"/>
    </source>
</evidence>
<evidence type="ECO:0000256" key="3">
    <source>
        <dbReference type="ARBA" id="ARBA00022679"/>
    </source>
</evidence>
<evidence type="ECO:0000313" key="9">
    <source>
        <dbReference type="Proteomes" id="UP000799118"/>
    </source>
</evidence>
<keyword evidence="9" id="KW-1185">Reference proteome</keyword>
<dbReference type="InterPro" id="IPR050940">
    <property type="entry name" value="Actin_reg-Ser/Thr_kinase"/>
</dbReference>
<protein>
    <recommendedName>
        <fullName evidence="7">Protein kinase domain-containing protein</fullName>
    </recommendedName>
</protein>
<dbReference type="Gene3D" id="1.10.510.10">
    <property type="entry name" value="Transferase(Phosphotransferase) domain 1"/>
    <property type="match status" value="1"/>
</dbReference>
<feature type="domain" description="Protein kinase" evidence="7">
    <location>
        <begin position="83"/>
        <end position="190"/>
    </location>
</feature>
<accession>A0A6A4GGT6</accession>
<dbReference type="AlphaFoldDB" id="A0A6A4GGT6"/>
<dbReference type="SUPFAM" id="SSF56112">
    <property type="entry name" value="Protein kinase-like (PK-like)"/>
    <property type="match status" value="1"/>
</dbReference>
<dbReference type="PANTHER" id="PTHR46485:SF5">
    <property type="entry name" value="CENTER DIVIDER, ISOFORM A"/>
    <property type="match status" value="1"/>
</dbReference>
<keyword evidence="6" id="KW-0067">ATP-binding</keyword>
<evidence type="ECO:0000256" key="5">
    <source>
        <dbReference type="ARBA" id="ARBA00022777"/>
    </source>
</evidence>
<keyword evidence="2" id="KW-0723">Serine/threonine-protein kinase</keyword>
<evidence type="ECO:0000313" key="8">
    <source>
        <dbReference type="EMBL" id="KAE9384776.1"/>
    </source>
</evidence>
<dbReference type="InterPro" id="IPR011009">
    <property type="entry name" value="Kinase-like_dom_sf"/>
</dbReference>
<dbReference type="Pfam" id="PF07714">
    <property type="entry name" value="PK_Tyr_Ser-Thr"/>
    <property type="match status" value="1"/>
</dbReference>
<keyword evidence="4" id="KW-0547">Nucleotide-binding</keyword>
<comment type="similarity">
    <text evidence="1">Belongs to the protein kinase superfamily. TKL Ser/Thr protein kinase family.</text>
</comment>
<dbReference type="GO" id="GO:0005524">
    <property type="term" value="F:ATP binding"/>
    <property type="evidence" value="ECO:0007669"/>
    <property type="project" value="UniProtKB-KW"/>
</dbReference>
<dbReference type="Proteomes" id="UP000799118">
    <property type="component" value="Unassembled WGS sequence"/>
</dbReference>
<proteinExistence type="inferred from homology"/>
<dbReference type="InterPro" id="IPR001245">
    <property type="entry name" value="Ser-Thr/Tyr_kinase_cat_dom"/>
</dbReference>
<organism evidence="8 9">
    <name type="scientific">Gymnopus androsaceus JB14</name>
    <dbReference type="NCBI Taxonomy" id="1447944"/>
    <lineage>
        <taxon>Eukaryota</taxon>
        <taxon>Fungi</taxon>
        <taxon>Dikarya</taxon>
        <taxon>Basidiomycota</taxon>
        <taxon>Agaricomycotina</taxon>
        <taxon>Agaricomycetes</taxon>
        <taxon>Agaricomycetidae</taxon>
        <taxon>Agaricales</taxon>
        <taxon>Marasmiineae</taxon>
        <taxon>Omphalotaceae</taxon>
        <taxon>Gymnopus</taxon>
    </lineage>
</organism>
<evidence type="ECO:0000256" key="1">
    <source>
        <dbReference type="ARBA" id="ARBA00005843"/>
    </source>
</evidence>
<dbReference type="EMBL" id="ML770083">
    <property type="protein sequence ID" value="KAE9384776.1"/>
    <property type="molecule type" value="Genomic_DNA"/>
</dbReference>
<dbReference type="GO" id="GO:0004674">
    <property type="term" value="F:protein serine/threonine kinase activity"/>
    <property type="evidence" value="ECO:0007669"/>
    <property type="project" value="UniProtKB-KW"/>
</dbReference>
<evidence type="ECO:0000259" key="7">
    <source>
        <dbReference type="PROSITE" id="PS50011"/>
    </source>
</evidence>
<dbReference type="PANTHER" id="PTHR46485">
    <property type="entry name" value="LIM DOMAIN KINASE 1"/>
    <property type="match status" value="1"/>
</dbReference>